<protein>
    <recommendedName>
        <fullName evidence="3">Peptidase M43 pregnancy-associated plasma-A domain-containing protein</fullName>
    </recommendedName>
</protein>
<proteinExistence type="predicted"/>
<accession>A0ABU7H861</accession>
<reference evidence="1" key="1">
    <citation type="submission" date="2024-01" db="EMBL/GenBank/DDBJ databases">
        <title>Unpublished Manusciprt.</title>
        <authorList>
            <person name="Duman M."/>
            <person name="Valdes E.G."/>
            <person name="Ajmi N."/>
            <person name="Altun S."/>
            <person name="Saticioglu I.B."/>
        </authorList>
    </citation>
    <scope>NUCLEOTIDE SEQUENCE</scope>
    <source>
        <strain evidence="1">137P</strain>
    </source>
</reference>
<dbReference type="RefSeq" id="WP_330103047.1">
    <property type="nucleotide sequence ID" value="NZ_JAZDCT010000005.1"/>
</dbReference>
<sequence>MVDQPRNHCLKICVAIVLSLLLQGYAVASSVPLLAERGTTMAREALEELQAKGMYHLDVLLDNSAGKKIQLLTAHPTVVNENNLQLSVRFGKQVLEFQRYEYKAPTLPEYDSQYGAGKGIRPAVYWFGSKSYDRKAHFSSASGAAFDPTNFIFLARRGDSLRGKMVVDGTLYLLEDVGNGKHAFLEVAVKNELPCLVEKDEAADAKNALAVNEKSPPVDEHSVIKVLLVNTLTAGWIQEPPVMNRMIDELEFLNSTNRVYAIPVVYQVVQLMNSGARDDIFHGGREILRDFRFAESAETKIVAQARERLGADVVMVGAVSVFSKGVSYQAARKETAYYVFNAKNPVGFTHQFGHLLGIEHGWNQGDPEFNPTYQHGFMFRYNGKDYPSIGYDKENCRGDNRCKYILYYSDPGNSWEGNPLGTYNRNNEVRRLTERAQIIEAFHPQAGRSQLGNGFSLEP</sequence>
<gene>
    <name evidence="1" type="ORF">V0R62_05810</name>
</gene>
<evidence type="ECO:0008006" key="3">
    <source>
        <dbReference type="Google" id="ProtNLM"/>
    </source>
</evidence>
<keyword evidence="2" id="KW-1185">Reference proteome</keyword>
<organism evidence="1 2">
    <name type="scientific">Pseudomonas carassii</name>
    <dbReference type="NCBI Taxonomy" id="3115855"/>
    <lineage>
        <taxon>Bacteria</taxon>
        <taxon>Pseudomonadati</taxon>
        <taxon>Pseudomonadota</taxon>
        <taxon>Gammaproteobacteria</taxon>
        <taxon>Pseudomonadales</taxon>
        <taxon>Pseudomonadaceae</taxon>
        <taxon>Pseudomonas</taxon>
    </lineage>
</organism>
<name>A0ABU7H861_9PSED</name>
<dbReference type="Proteomes" id="UP001354227">
    <property type="component" value="Unassembled WGS sequence"/>
</dbReference>
<evidence type="ECO:0000313" key="1">
    <source>
        <dbReference type="EMBL" id="MEE1887168.1"/>
    </source>
</evidence>
<evidence type="ECO:0000313" key="2">
    <source>
        <dbReference type="Proteomes" id="UP001354227"/>
    </source>
</evidence>
<dbReference type="EMBL" id="JAZDCT010000005">
    <property type="protein sequence ID" value="MEE1887168.1"/>
    <property type="molecule type" value="Genomic_DNA"/>
</dbReference>
<comment type="caution">
    <text evidence="1">The sequence shown here is derived from an EMBL/GenBank/DDBJ whole genome shotgun (WGS) entry which is preliminary data.</text>
</comment>